<evidence type="ECO:0000256" key="3">
    <source>
        <dbReference type="ARBA" id="ARBA00022475"/>
    </source>
</evidence>
<dbReference type="PANTHER" id="PTHR30012:SF0">
    <property type="entry name" value="TYPE II SECRETION SYSTEM PROTEIN F-RELATED"/>
    <property type="match status" value="1"/>
</dbReference>
<dbReference type="Pfam" id="PF00482">
    <property type="entry name" value="T2SSF"/>
    <property type="match status" value="2"/>
</dbReference>
<evidence type="ECO:0000313" key="9">
    <source>
        <dbReference type="EMBL" id="CAA9368271.1"/>
    </source>
</evidence>
<reference evidence="9" key="1">
    <citation type="submission" date="2020-02" db="EMBL/GenBank/DDBJ databases">
        <authorList>
            <person name="Meier V. D."/>
        </authorList>
    </citation>
    <scope>NUCLEOTIDE SEQUENCE</scope>
    <source>
        <strain evidence="9">AVDCRST_MAG68</strain>
    </source>
</reference>
<dbReference type="InterPro" id="IPR042094">
    <property type="entry name" value="T2SS_GspF_sf"/>
</dbReference>
<keyword evidence="5 7" id="KW-1133">Transmembrane helix</keyword>
<dbReference type="EMBL" id="CADCTW010000231">
    <property type="protein sequence ID" value="CAA9368271.1"/>
    <property type="molecule type" value="Genomic_DNA"/>
</dbReference>
<dbReference type="GO" id="GO:0015628">
    <property type="term" value="P:protein secretion by the type II secretion system"/>
    <property type="evidence" value="ECO:0007669"/>
    <property type="project" value="TreeGrafter"/>
</dbReference>
<organism evidence="9">
    <name type="scientific">uncultured Gemmatimonadota bacterium</name>
    <dbReference type="NCBI Taxonomy" id="203437"/>
    <lineage>
        <taxon>Bacteria</taxon>
        <taxon>Pseudomonadati</taxon>
        <taxon>Gemmatimonadota</taxon>
        <taxon>environmental samples</taxon>
    </lineage>
</organism>
<evidence type="ECO:0000256" key="1">
    <source>
        <dbReference type="ARBA" id="ARBA00004651"/>
    </source>
</evidence>
<name>A0A6J4MTI9_9BACT</name>
<evidence type="ECO:0000256" key="6">
    <source>
        <dbReference type="ARBA" id="ARBA00023136"/>
    </source>
</evidence>
<keyword evidence="4 7" id="KW-0812">Transmembrane</keyword>
<proteinExistence type="inferred from homology"/>
<feature type="transmembrane region" description="Helical" evidence="7">
    <location>
        <begin position="371"/>
        <end position="392"/>
    </location>
</feature>
<evidence type="ECO:0000259" key="8">
    <source>
        <dbReference type="Pfam" id="PF00482"/>
    </source>
</evidence>
<evidence type="ECO:0000256" key="2">
    <source>
        <dbReference type="ARBA" id="ARBA00005745"/>
    </source>
</evidence>
<keyword evidence="6 7" id="KW-0472">Membrane</keyword>
<feature type="domain" description="Type II secretion system protein GspF" evidence="8">
    <location>
        <begin position="270"/>
        <end position="387"/>
    </location>
</feature>
<comment type="similarity">
    <text evidence="2">Belongs to the GSP F family.</text>
</comment>
<accession>A0A6J4MTI9</accession>
<evidence type="ECO:0000256" key="7">
    <source>
        <dbReference type="SAM" id="Phobius"/>
    </source>
</evidence>
<dbReference type="InterPro" id="IPR003004">
    <property type="entry name" value="GspF/PilC"/>
</dbReference>
<gene>
    <name evidence="9" type="ORF">AVDCRST_MAG68-5183</name>
</gene>
<dbReference type="PANTHER" id="PTHR30012">
    <property type="entry name" value="GENERAL SECRETION PATHWAY PROTEIN"/>
    <property type="match status" value="1"/>
</dbReference>
<feature type="domain" description="Type II secretion system protein GspF" evidence="8">
    <location>
        <begin position="67"/>
        <end position="188"/>
    </location>
</feature>
<sequence length="398" mass="40431">MSEGTSWTYRAAHASGLLEQGTVRAESPEAAREQLFARGLFPLEVRAERGVEAHRPGLSAADLAVGLRVLATLLESGLPLARALAALDDLVPVSWKPALPELRAAVREGKSLAAALAVAPVSFPPLVVGLVQAGEGGSGLAAAVTRAAELTESAAETRRAVRAALAYPLILAGAGTASVLLLVGFVLPRFSAILSDLGQTLPPTARLVLGAADAARAGWLPTLVALIAGTIVGRTWASTAAGRVRWHAFLLALPVVGEVRRAGAVGRFAAALEALLESGVPLSAALGSAVRATGDAEIARRILDAREAVLGGAGLATALGAAGAATPTAVRLIRAGEESGRMVPMLAQVARIESARAAERVRAAVRVLEPALILVFGGMVALVAAALLQAVYSVRPAG</sequence>
<evidence type="ECO:0000256" key="4">
    <source>
        <dbReference type="ARBA" id="ARBA00022692"/>
    </source>
</evidence>
<feature type="transmembrane region" description="Helical" evidence="7">
    <location>
        <begin position="165"/>
        <end position="187"/>
    </location>
</feature>
<dbReference type="InterPro" id="IPR018076">
    <property type="entry name" value="T2SS_GspF_dom"/>
</dbReference>
<protein>
    <recommendedName>
        <fullName evidence="8">Type II secretion system protein GspF domain-containing protein</fullName>
    </recommendedName>
</protein>
<dbReference type="GO" id="GO:0005886">
    <property type="term" value="C:plasma membrane"/>
    <property type="evidence" value="ECO:0007669"/>
    <property type="project" value="UniProtKB-SubCell"/>
</dbReference>
<dbReference type="PRINTS" id="PR00812">
    <property type="entry name" value="BCTERIALGSPF"/>
</dbReference>
<comment type="subcellular location">
    <subcellularLocation>
        <location evidence="1">Cell membrane</location>
        <topology evidence="1">Multi-pass membrane protein</topology>
    </subcellularLocation>
</comment>
<dbReference type="AlphaFoldDB" id="A0A6J4MTI9"/>
<evidence type="ECO:0000256" key="5">
    <source>
        <dbReference type="ARBA" id="ARBA00022989"/>
    </source>
</evidence>
<dbReference type="Gene3D" id="1.20.81.30">
    <property type="entry name" value="Type II secretion system (T2SS), domain F"/>
    <property type="match status" value="2"/>
</dbReference>
<feature type="transmembrane region" description="Helical" evidence="7">
    <location>
        <begin position="217"/>
        <end position="237"/>
    </location>
</feature>
<keyword evidence="3" id="KW-1003">Cell membrane</keyword>